<comment type="caution">
    <text evidence="6">The sequence shown here is derived from an EMBL/GenBank/DDBJ whole genome shotgun (WGS) entry which is preliminary data.</text>
</comment>
<evidence type="ECO:0000259" key="5">
    <source>
        <dbReference type="Pfam" id="PF00171"/>
    </source>
</evidence>
<evidence type="ECO:0000256" key="2">
    <source>
        <dbReference type="PROSITE-ProRule" id="PRU10007"/>
    </source>
</evidence>
<feature type="active site" evidence="2">
    <location>
        <position position="246"/>
    </location>
</feature>
<proteinExistence type="inferred from homology"/>
<dbReference type="PROSITE" id="PS00687">
    <property type="entry name" value="ALDEHYDE_DEHYDR_GLU"/>
    <property type="match status" value="1"/>
</dbReference>
<evidence type="ECO:0000256" key="3">
    <source>
        <dbReference type="RuleBase" id="RU003345"/>
    </source>
</evidence>
<dbReference type="SUPFAM" id="SSF53720">
    <property type="entry name" value="ALDH-like"/>
    <property type="match status" value="1"/>
</dbReference>
<organism evidence="6 7">
    <name type="scientific">Lysinimonas soli</name>
    <dbReference type="NCBI Taxonomy" id="1074233"/>
    <lineage>
        <taxon>Bacteria</taxon>
        <taxon>Bacillati</taxon>
        <taxon>Actinomycetota</taxon>
        <taxon>Actinomycetes</taxon>
        <taxon>Micrococcales</taxon>
        <taxon>Microbacteriaceae</taxon>
        <taxon>Lysinimonas</taxon>
    </lineage>
</organism>
<dbReference type="Gene3D" id="3.40.309.10">
    <property type="entry name" value="Aldehyde Dehydrogenase, Chain A, domain 2"/>
    <property type="match status" value="1"/>
</dbReference>
<dbReference type="Pfam" id="PF00171">
    <property type="entry name" value="Aldedh"/>
    <property type="match status" value="1"/>
</dbReference>
<protein>
    <submittedName>
        <fullName evidence="6">Aldehyde dehydrogenase family protein</fullName>
    </submittedName>
</protein>
<sequence length="493" mass="52990">MTDFAPARTSSESFSGPRLRARNPRTGEHDYEVTTPTPDEVAAIAAELRRGQAAWQSLGLQGRIEVLREFADVLEDAAGQIGDAEQVDTARVRVAHEVPYMVAAMIRDWCDRAPGIMTAAVLEGRSSVFSDVHYTTRLDPYQLVGIISPWNHPFLLSATDSIPALIAGSAVLVKPSEVTPRFIEPLNRAIEAVPALAAVWRYIPGAAEVGQALIQQVDILCFTGSVATGRLIGETCARRFIPVFLELGGKDAAIVTASADIPSAAAAVLKGAVHNTGQLCFSTERVYVDKAIYDPFIIELVHQAEALELSWPDPRHGHVGPYIFEKQPAIVDRHLQDAIDRGAKILTGGFSEMHDGGVYQRPTVVVDVDHGMALMSEETFGPVVPVMPFDTVDEAVQLANDSEFGLSGAVIAGSEAEAIGVAERLEAGAISLQDTSLTIGIMRDVEKVAYHGSGMGGSRMGPAAILRFLRKKALIVREGPVTTMEQLAEHTAR</sequence>
<dbReference type="InterPro" id="IPR029510">
    <property type="entry name" value="Ald_DH_CS_GLU"/>
</dbReference>
<evidence type="ECO:0000256" key="1">
    <source>
        <dbReference type="ARBA" id="ARBA00023002"/>
    </source>
</evidence>
<dbReference type="InterPro" id="IPR016161">
    <property type="entry name" value="Ald_DH/histidinol_DH"/>
</dbReference>
<dbReference type="PANTHER" id="PTHR11699">
    <property type="entry name" value="ALDEHYDE DEHYDROGENASE-RELATED"/>
    <property type="match status" value="1"/>
</dbReference>
<name>A0ABW0NTD5_9MICO</name>
<dbReference type="Gene3D" id="3.40.605.10">
    <property type="entry name" value="Aldehyde Dehydrogenase, Chain A, domain 1"/>
    <property type="match status" value="1"/>
</dbReference>
<dbReference type="Proteomes" id="UP001596039">
    <property type="component" value="Unassembled WGS sequence"/>
</dbReference>
<keyword evidence="7" id="KW-1185">Reference proteome</keyword>
<dbReference type="InterPro" id="IPR015590">
    <property type="entry name" value="Aldehyde_DH_dom"/>
</dbReference>
<keyword evidence="1 3" id="KW-0560">Oxidoreductase</keyword>
<feature type="domain" description="Aldehyde dehydrogenase" evidence="5">
    <location>
        <begin position="18"/>
        <end position="472"/>
    </location>
</feature>
<dbReference type="InterPro" id="IPR016163">
    <property type="entry name" value="Ald_DH_C"/>
</dbReference>
<evidence type="ECO:0000256" key="4">
    <source>
        <dbReference type="SAM" id="MobiDB-lite"/>
    </source>
</evidence>
<accession>A0ABW0NTD5</accession>
<evidence type="ECO:0000313" key="6">
    <source>
        <dbReference type="EMBL" id="MFC5502487.1"/>
    </source>
</evidence>
<reference evidence="7" key="1">
    <citation type="journal article" date="2019" name="Int. J. Syst. Evol. Microbiol.">
        <title>The Global Catalogue of Microorganisms (GCM) 10K type strain sequencing project: providing services to taxonomists for standard genome sequencing and annotation.</title>
        <authorList>
            <consortium name="The Broad Institute Genomics Platform"/>
            <consortium name="The Broad Institute Genome Sequencing Center for Infectious Disease"/>
            <person name="Wu L."/>
            <person name="Ma J."/>
        </authorList>
    </citation>
    <scope>NUCLEOTIDE SEQUENCE [LARGE SCALE GENOMIC DNA]</scope>
    <source>
        <strain evidence="7">CGMCC 4.6997</strain>
    </source>
</reference>
<dbReference type="InterPro" id="IPR016162">
    <property type="entry name" value="Ald_DH_N"/>
</dbReference>
<dbReference type="RefSeq" id="WP_386740179.1">
    <property type="nucleotide sequence ID" value="NZ_JBHSMG010000002.1"/>
</dbReference>
<dbReference type="EMBL" id="JBHSMG010000002">
    <property type="protein sequence ID" value="MFC5502487.1"/>
    <property type="molecule type" value="Genomic_DNA"/>
</dbReference>
<feature type="region of interest" description="Disordered" evidence="4">
    <location>
        <begin position="1"/>
        <end position="34"/>
    </location>
</feature>
<evidence type="ECO:0000313" key="7">
    <source>
        <dbReference type="Proteomes" id="UP001596039"/>
    </source>
</evidence>
<comment type="similarity">
    <text evidence="3">Belongs to the aldehyde dehydrogenase family.</text>
</comment>
<gene>
    <name evidence="6" type="ORF">ACFPJ4_09580</name>
</gene>